<evidence type="ECO:0008006" key="5">
    <source>
        <dbReference type="Google" id="ProtNLM"/>
    </source>
</evidence>
<evidence type="ECO:0000313" key="4">
    <source>
        <dbReference type="Proteomes" id="UP000663841"/>
    </source>
</evidence>
<dbReference type="AlphaFoldDB" id="A0A8H3GIW5"/>
<comment type="similarity">
    <text evidence="1">Belongs to the flavin-dependent halogenase family.</text>
</comment>
<comment type="catalytic activity">
    <reaction evidence="2">
        <text>melleolide F + FADH2 + chloride + O2 = 6'-chloromelleolide F + FAD + 2 H2O + H(+)</text>
        <dbReference type="Rhea" id="RHEA:67160"/>
        <dbReference type="ChEBI" id="CHEBI:15377"/>
        <dbReference type="ChEBI" id="CHEBI:15378"/>
        <dbReference type="ChEBI" id="CHEBI:15379"/>
        <dbReference type="ChEBI" id="CHEBI:17996"/>
        <dbReference type="ChEBI" id="CHEBI:57692"/>
        <dbReference type="ChEBI" id="CHEBI:58307"/>
        <dbReference type="ChEBI" id="CHEBI:167712"/>
        <dbReference type="ChEBI" id="CHEBI:167713"/>
    </reaction>
    <physiologicalReaction direction="left-to-right" evidence="2">
        <dbReference type="Rhea" id="RHEA:67161"/>
    </physiologicalReaction>
</comment>
<dbReference type="Proteomes" id="UP000663841">
    <property type="component" value="Unassembled WGS sequence"/>
</dbReference>
<gene>
    <name evidence="3" type="ORF">RDB_LOCUS130499</name>
</gene>
<dbReference type="GO" id="GO:0044550">
    <property type="term" value="P:secondary metabolite biosynthetic process"/>
    <property type="evidence" value="ECO:0007669"/>
    <property type="project" value="UniProtKB-ARBA"/>
</dbReference>
<dbReference type="SUPFAM" id="SSF51905">
    <property type="entry name" value="FAD/NAD(P)-binding domain"/>
    <property type="match status" value="1"/>
</dbReference>
<dbReference type="PANTHER" id="PTHR43747:SF1">
    <property type="entry name" value="SLR1998 PROTEIN"/>
    <property type="match status" value="1"/>
</dbReference>
<dbReference type="EMBL" id="CAJMWW010000159">
    <property type="protein sequence ID" value="CAE6452403.1"/>
    <property type="molecule type" value="Genomic_DNA"/>
</dbReference>
<organism evidence="3 4">
    <name type="scientific">Rhizoctonia solani</name>
    <dbReference type="NCBI Taxonomy" id="456999"/>
    <lineage>
        <taxon>Eukaryota</taxon>
        <taxon>Fungi</taxon>
        <taxon>Dikarya</taxon>
        <taxon>Basidiomycota</taxon>
        <taxon>Agaricomycotina</taxon>
        <taxon>Agaricomycetes</taxon>
        <taxon>Cantharellales</taxon>
        <taxon>Ceratobasidiaceae</taxon>
        <taxon>Rhizoctonia</taxon>
    </lineage>
</organism>
<dbReference type="InterPro" id="IPR036188">
    <property type="entry name" value="FAD/NAD-bd_sf"/>
</dbReference>
<evidence type="ECO:0000256" key="1">
    <source>
        <dbReference type="ARBA" id="ARBA00005706"/>
    </source>
</evidence>
<accession>A0A8H3GIW5</accession>
<protein>
    <recommendedName>
        <fullName evidence="5">FAD-binding domain-containing protein</fullName>
    </recommendedName>
</protein>
<name>A0A8H3GIW5_9AGAM</name>
<evidence type="ECO:0000256" key="2">
    <source>
        <dbReference type="ARBA" id="ARBA00049364"/>
    </source>
</evidence>
<dbReference type="Gene3D" id="3.50.50.60">
    <property type="entry name" value="FAD/NAD(P)-binding domain"/>
    <property type="match status" value="1"/>
</dbReference>
<comment type="caution">
    <text evidence="3">The sequence shown here is derived from an EMBL/GenBank/DDBJ whole genome shotgun (WGS) entry which is preliminary data.</text>
</comment>
<dbReference type="Pfam" id="PF12831">
    <property type="entry name" value="FAD_oxidored"/>
    <property type="match status" value="1"/>
</dbReference>
<evidence type="ECO:0000313" key="3">
    <source>
        <dbReference type="EMBL" id="CAE6452403.1"/>
    </source>
</evidence>
<proteinExistence type="inferred from homology"/>
<dbReference type="Gene3D" id="3.30.9.100">
    <property type="match status" value="1"/>
</dbReference>
<dbReference type="GO" id="GO:0140907">
    <property type="term" value="F:flavin-dependent halogenase activity"/>
    <property type="evidence" value="ECO:0007669"/>
    <property type="project" value="UniProtKB-ARBA"/>
</dbReference>
<dbReference type="InterPro" id="IPR050816">
    <property type="entry name" value="Flavin-dep_Halogenase_NPB"/>
</dbReference>
<reference evidence="3" key="1">
    <citation type="submission" date="2021-01" db="EMBL/GenBank/DDBJ databases">
        <authorList>
            <person name="Kaushik A."/>
        </authorList>
    </citation>
    <scope>NUCLEOTIDE SEQUENCE</scope>
    <source>
        <strain evidence="3">AG3-T5</strain>
    </source>
</reference>
<dbReference type="PANTHER" id="PTHR43747">
    <property type="entry name" value="FAD-BINDING PROTEIN"/>
    <property type="match status" value="1"/>
</dbReference>
<dbReference type="PRINTS" id="PR00420">
    <property type="entry name" value="RNGMNOXGNASE"/>
</dbReference>
<sequence length="388" mass="42773">MSSFDVIIVGGGPAGCATALSLVRNAPQASFLLVDNSDPTQFKIGESLPPRASQVLHQLSPSVSERLLRDTAQGLHSRCAGNASVWQSPDLQETFSIMNPYGAGWHLDRPAFDESLREHVRSFCTNREAKDCALVKGTFSAVEKDDDGTWTVVVASNGADMQRYRAKWLVDASGRQASVARKLGAKTIKLDNLLAFYVVFATTNLDRDSRTLIEASETGWWYSSRLPDQRRLVAFHTDDCDAAARSARNKETFLDMLHQDTTHISQTILSNDYRPMSGAKANYPRCTSAGSSFLMPFGSQEDHWCAVGDAAIAFDPLSSQGMITALRGGLSVGAMLANQTVGCATPVEPEDIASVMKVFEEVKKDYEKHKDYYYTQSMFHGAFWTRRK</sequence>